<dbReference type="Proteomes" id="UP000440694">
    <property type="component" value="Unassembled WGS sequence"/>
</dbReference>
<dbReference type="SUPFAM" id="SSF51905">
    <property type="entry name" value="FAD/NAD(P)-binding domain"/>
    <property type="match status" value="1"/>
</dbReference>
<dbReference type="Pfam" id="PF05199">
    <property type="entry name" value="GMC_oxred_C"/>
    <property type="match status" value="1"/>
</dbReference>
<keyword evidence="3" id="KW-0285">Flavoprotein</keyword>
<protein>
    <submittedName>
        <fullName evidence="8">GMC family oxidoreductase</fullName>
    </submittedName>
</protein>
<name>A0A6I3KEV2_9HYPH</name>
<accession>A0A6I3KEV2</accession>
<organism evidence="8 9">
    <name type="scientific">Hyphomicrobium album</name>
    <dbReference type="NCBI Taxonomy" id="2665159"/>
    <lineage>
        <taxon>Bacteria</taxon>
        <taxon>Pseudomonadati</taxon>
        <taxon>Pseudomonadota</taxon>
        <taxon>Alphaproteobacteria</taxon>
        <taxon>Hyphomicrobiales</taxon>
        <taxon>Hyphomicrobiaceae</taxon>
        <taxon>Hyphomicrobium</taxon>
    </lineage>
</organism>
<dbReference type="EMBL" id="WMBQ01000001">
    <property type="protein sequence ID" value="MTD94085.1"/>
    <property type="molecule type" value="Genomic_DNA"/>
</dbReference>
<reference evidence="8 9" key="1">
    <citation type="submission" date="2019-11" db="EMBL/GenBank/DDBJ databases">
        <title>Identification of a novel strain.</title>
        <authorList>
            <person name="Xu Q."/>
            <person name="Wang G."/>
        </authorList>
    </citation>
    <scope>NUCLEOTIDE SEQUENCE [LARGE SCALE GENOMIC DNA]</scope>
    <source>
        <strain evidence="9">xq</strain>
    </source>
</reference>
<evidence type="ECO:0000256" key="5">
    <source>
        <dbReference type="ARBA" id="ARBA00023002"/>
    </source>
</evidence>
<evidence type="ECO:0000256" key="4">
    <source>
        <dbReference type="ARBA" id="ARBA00022827"/>
    </source>
</evidence>
<keyword evidence="9" id="KW-1185">Reference proteome</keyword>
<evidence type="ECO:0000256" key="2">
    <source>
        <dbReference type="ARBA" id="ARBA00010790"/>
    </source>
</evidence>
<evidence type="ECO:0000259" key="6">
    <source>
        <dbReference type="Pfam" id="PF00732"/>
    </source>
</evidence>
<dbReference type="InterPro" id="IPR051473">
    <property type="entry name" value="P2Ox-like"/>
</dbReference>
<dbReference type="GO" id="GO:0016614">
    <property type="term" value="F:oxidoreductase activity, acting on CH-OH group of donors"/>
    <property type="evidence" value="ECO:0007669"/>
    <property type="project" value="InterPro"/>
</dbReference>
<dbReference type="Gene3D" id="3.50.50.60">
    <property type="entry name" value="FAD/NAD(P)-binding domain"/>
    <property type="match status" value="2"/>
</dbReference>
<evidence type="ECO:0000256" key="1">
    <source>
        <dbReference type="ARBA" id="ARBA00001974"/>
    </source>
</evidence>
<evidence type="ECO:0000259" key="7">
    <source>
        <dbReference type="Pfam" id="PF05199"/>
    </source>
</evidence>
<dbReference type="PANTHER" id="PTHR42784">
    <property type="entry name" value="PYRANOSE 2-OXIDASE"/>
    <property type="match status" value="1"/>
</dbReference>
<dbReference type="InterPro" id="IPR036188">
    <property type="entry name" value="FAD/NAD-bd_sf"/>
</dbReference>
<feature type="domain" description="Glucose-methanol-choline oxidoreductase C-terminal" evidence="7">
    <location>
        <begin position="444"/>
        <end position="570"/>
    </location>
</feature>
<comment type="cofactor">
    <cofactor evidence="1">
        <name>FAD</name>
        <dbReference type="ChEBI" id="CHEBI:57692"/>
    </cofactor>
</comment>
<evidence type="ECO:0000313" key="8">
    <source>
        <dbReference type="EMBL" id="MTD94085.1"/>
    </source>
</evidence>
<evidence type="ECO:0000313" key="9">
    <source>
        <dbReference type="Proteomes" id="UP000440694"/>
    </source>
</evidence>
<dbReference type="InterPro" id="IPR007867">
    <property type="entry name" value="GMC_OxRtase_C"/>
</dbReference>
<dbReference type="Pfam" id="PF00732">
    <property type="entry name" value="GMC_oxred_N"/>
    <property type="match status" value="1"/>
</dbReference>
<comment type="caution">
    <text evidence="8">The sequence shown here is derived from an EMBL/GenBank/DDBJ whole genome shotgun (WGS) entry which is preliminary data.</text>
</comment>
<proteinExistence type="inferred from homology"/>
<gene>
    <name evidence="8" type="ORF">GIW81_07005</name>
</gene>
<comment type="similarity">
    <text evidence="2">Belongs to the GMC oxidoreductase family.</text>
</comment>
<keyword evidence="4" id="KW-0274">FAD</keyword>
<feature type="domain" description="Glucose-methanol-choline oxidoreductase N-terminal" evidence="6">
    <location>
        <begin position="209"/>
        <end position="290"/>
    </location>
</feature>
<evidence type="ECO:0000256" key="3">
    <source>
        <dbReference type="ARBA" id="ARBA00022630"/>
    </source>
</evidence>
<dbReference type="AlphaFoldDB" id="A0A6I3KEV2"/>
<keyword evidence="5" id="KW-0560">Oxidoreductase</keyword>
<sequence>MQTLDLARLGNGRELEADLIIIGGGPAGLTVAREFFGHQTRVLVLESGRLEEDARIGALNRVESVGQPSMEVQIERRAAFHGASAQSWSPAEQPYGVRCRVLGGSSHAWAGKSAAFDSLDFEPRSWVPYSGWPLARADLEPHIDRAAEQLNLGPSVSGDGLWSLMGCRPPEPQLDAEALRPFFWQFARSRIDRLDVMRFGPEFMREDAANVRTLLNATVTRILTNDTGSKFEGVEVACLEGVRARVRGKVCVLAASGVENARLLMASNQICQAGIGNDHDVVGRFLLDHPSARLGRYDAADAARVVDRFGFYGLSQAGRTHMYMHGLALPRSVQEQEGLLNCALYILEERAPDDPLEALKRLLTRKSAAIGADLAALARSPGLLAKGVGMKALQGSLLPERVKTTVVNAAIRLNPNLVAREHLNRGIPHKLTGLIVEGISEQKPDPDSRITLSETKDELGVARAKINWKIDRDARRSLARLGQQMSREFDRVGLPPPALDAWVKQNSLDDAAVIDMAHTMGTTRMADDPKQGVVDSDCRVHGVSGLYIAGASVFPTGGHANPTLMILALAIRLSDHLKHTAAARQNS</sequence>
<dbReference type="InterPro" id="IPR000172">
    <property type="entry name" value="GMC_OxRdtase_N"/>
</dbReference>
<dbReference type="GO" id="GO:0050660">
    <property type="term" value="F:flavin adenine dinucleotide binding"/>
    <property type="evidence" value="ECO:0007669"/>
    <property type="project" value="InterPro"/>
</dbReference>
<dbReference type="PANTHER" id="PTHR42784:SF1">
    <property type="entry name" value="PYRANOSE 2-OXIDASE"/>
    <property type="match status" value="1"/>
</dbReference>